<evidence type="ECO:0000313" key="2">
    <source>
        <dbReference type="EMBL" id="RLJ52143.1"/>
    </source>
</evidence>
<dbReference type="AlphaFoldDB" id="A0A497WT27"/>
<accession>A0A497WT27</accession>
<dbReference type="RefSeq" id="WP_147435991.1">
    <property type="nucleotide sequence ID" value="NZ_RCCE01000003.1"/>
</dbReference>
<comment type="caution">
    <text evidence="2">The sequence shown here is derived from an EMBL/GenBank/DDBJ whole genome shotgun (WGS) entry which is preliminary data.</text>
</comment>
<name>A0A497WT27_9RHOB</name>
<dbReference type="OrthoDB" id="7432673at2"/>
<gene>
    <name evidence="2" type="ORF">BCF46_2371</name>
</gene>
<evidence type="ECO:0000313" key="3">
    <source>
        <dbReference type="Proteomes" id="UP000269157"/>
    </source>
</evidence>
<keyword evidence="3" id="KW-1185">Reference proteome</keyword>
<dbReference type="Proteomes" id="UP000269157">
    <property type="component" value="Unassembled WGS sequence"/>
</dbReference>
<feature type="compositionally biased region" description="Polar residues" evidence="1">
    <location>
        <begin position="13"/>
        <end position="30"/>
    </location>
</feature>
<organism evidence="2 3">
    <name type="scientific">Litoreibacter meonggei</name>
    <dbReference type="NCBI Taxonomy" id="1049199"/>
    <lineage>
        <taxon>Bacteria</taxon>
        <taxon>Pseudomonadati</taxon>
        <taxon>Pseudomonadota</taxon>
        <taxon>Alphaproteobacteria</taxon>
        <taxon>Rhodobacterales</taxon>
        <taxon>Roseobacteraceae</taxon>
        <taxon>Litoreibacter</taxon>
    </lineage>
</organism>
<feature type="region of interest" description="Disordered" evidence="1">
    <location>
        <begin position="1"/>
        <end position="30"/>
    </location>
</feature>
<reference evidence="2 3" key="1">
    <citation type="submission" date="2018-10" db="EMBL/GenBank/DDBJ databases">
        <title>Genomic Encyclopedia of Archaeal and Bacterial Type Strains, Phase II (KMG-II): from individual species to whole genera.</title>
        <authorList>
            <person name="Goeker M."/>
        </authorList>
    </citation>
    <scope>NUCLEOTIDE SEQUENCE [LARGE SCALE GENOMIC DNA]</scope>
    <source>
        <strain evidence="2 3">DSM 29466</strain>
    </source>
</reference>
<protein>
    <submittedName>
        <fullName evidence="2">Uncharacterized protein</fullName>
    </submittedName>
</protein>
<feature type="compositionally biased region" description="Basic and acidic residues" evidence="1">
    <location>
        <begin position="1"/>
        <end position="11"/>
    </location>
</feature>
<proteinExistence type="predicted"/>
<evidence type="ECO:0000256" key="1">
    <source>
        <dbReference type="SAM" id="MobiDB-lite"/>
    </source>
</evidence>
<dbReference type="EMBL" id="RCCE01000003">
    <property type="protein sequence ID" value="RLJ52143.1"/>
    <property type="molecule type" value="Genomic_DNA"/>
</dbReference>
<sequence>MNNVTDRKHDSQIGGNTPTGRSASTSNDSVTASNSVASFGACQTIKQRCTPDLGSVTTSQIADNLPDETELQSMYGVKSSTAARGLLMSALQGLGEGGAHYRSFVLSMGAELEPNDAIEAMLVTQMAVTHAAMMTSVGSSLNAKSDQARESYDRITNRLGRTFVTQLEALKKYRKSPSQTIRVEHVTVNAGGQAIVGDVRSGGIDVE</sequence>